<dbReference type="EMBL" id="JAIXMP010000001">
    <property type="protein sequence ID" value="KAI9278705.1"/>
    <property type="molecule type" value="Genomic_DNA"/>
</dbReference>
<reference evidence="8" key="1">
    <citation type="journal article" date="2022" name="IScience">
        <title>Evolution of zygomycete secretomes and the origins of terrestrial fungal ecologies.</title>
        <authorList>
            <person name="Chang Y."/>
            <person name="Wang Y."/>
            <person name="Mondo S."/>
            <person name="Ahrendt S."/>
            <person name="Andreopoulos W."/>
            <person name="Barry K."/>
            <person name="Beard J."/>
            <person name="Benny G.L."/>
            <person name="Blankenship S."/>
            <person name="Bonito G."/>
            <person name="Cuomo C."/>
            <person name="Desiro A."/>
            <person name="Gervers K.A."/>
            <person name="Hundley H."/>
            <person name="Kuo A."/>
            <person name="LaButti K."/>
            <person name="Lang B.F."/>
            <person name="Lipzen A."/>
            <person name="O'Donnell K."/>
            <person name="Pangilinan J."/>
            <person name="Reynolds N."/>
            <person name="Sandor L."/>
            <person name="Smith M.E."/>
            <person name="Tsang A."/>
            <person name="Grigoriev I.V."/>
            <person name="Stajich J.E."/>
            <person name="Spatafora J.W."/>
        </authorList>
    </citation>
    <scope>NUCLEOTIDE SEQUENCE</scope>
    <source>
        <strain evidence="8">RSA 2281</strain>
    </source>
</reference>
<evidence type="ECO:0000313" key="8">
    <source>
        <dbReference type="EMBL" id="KAI9278705.1"/>
    </source>
</evidence>
<evidence type="ECO:0000256" key="2">
    <source>
        <dbReference type="ARBA" id="ARBA00022448"/>
    </source>
</evidence>
<dbReference type="Pfam" id="PF07690">
    <property type="entry name" value="MFS_1"/>
    <property type="match status" value="1"/>
</dbReference>
<sequence length="527" mass="59117">MIENNLTRGLIITIMNPMKTEIKIQTESLKDVEIVTISNKNNVCNSKRSKNNNSESSEEELFVYSPEEKKLLKKMNFITAPFIFIIVFFQYLDKITLNFSAVMNLFEDTNISENEYGLSGAMYYIGFLIFLFPNQYFMHRFQLSKYLGVLLLLWGASLACTALATSFAQLAVLRCLLGFFESGAVPCIMMLIGLLYRRSEQPVLFSIIPSTMALGGAMGGLIGYGFLNMGGISGLSAWRWYMVVLGCTTSAIGFVVFIFLPDKADSRWYRLTSIEKEIIKERIQDSSMVQQKIINYQHILEALKETRLYCFILVPLLLNMVNGAMGLYSTLIIKTLGHFTDGQSILLSIPASVVAIILISFSAYLNKRFNENCYIAILGCMVTILGLVLLIVIPEGAGILVGVFLAIIGPQYSILLALTSINISGYTKKSFYVGATSVTYCVGNFIGPMLMQEKFAPRYALAMVIQIGAVVISGILIFYVRWTYKQDNKKRHQQLLNGENKELSLAIQNSQEADLTDKNNPHFVYRL</sequence>
<feature type="transmembrane region" description="Helical" evidence="6">
    <location>
        <begin position="459"/>
        <end position="482"/>
    </location>
</feature>
<dbReference type="GO" id="GO:0016020">
    <property type="term" value="C:membrane"/>
    <property type="evidence" value="ECO:0007669"/>
    <property type="project" value="UniProtKB-SubCell"/>
</dbReference>
<evidence type="ECO:0000256" key="5">
    <source>
        <dbReference type="ARBA" id="ARBA00023136"/>
    </source>
</evidence>
<dbReference type="PANTHER" id="PTHR43791:SF63">
    <property type="entry name" value="HIGH AFFINITY CYSTEINE TRANSPORTER"/>
    <property type="match status" value="1"/>
</dbReference>
<dbReference type="PROSITE" id="PS50850">
    <property type="entry name" value="MFS"/>
    <property type="match status" value="1"/>
</dbReference>
<feature type="transmembrane region" description="Helical" evidence="6">
    <location>
        <begin position="116"/>
        <end position="134"/>
    </location>
</feature>
<evidence type="ECO:0000256" key="1">
    <source>
        <dbReference type="ARBA" id="ARBA00004141"/>
    </source>
</evidence>
<dbReference type="PANTHER" id="PTHR43791">
    <property type="entry name" value="PERMEASE-RELATED"/>
    <property type="match status" value="1"/>
</dbReference>
<feature type="transmembrane region" description="Helical" evidence="6">
    <location>
        <begin position="345"/>
        <end position="366"/>
    </location>
</feature>
<feature type="transmembrane region" description="Helical" evidence="6">
    <location>
        <begin position="171"/>
        <end position="196"/>
    </location>
</feature>
<proteinExistence type="predicted"/>
<accession>A0AAD5KCD2</accession>
<dbReference type="Gene3D" id="1.20.1250.20">
    <property type="entry name" value="MFS general substrate transporter like domains"/>
    <property type="match status" value="2"/>
</dbReference>
<protein>
    <submittedName>
        <fullName evidence="8">Major facilitator superfamily domain-containing protein</fullName>
    </submittedName>
</protein>
<keyword evidence="2" id="KW-0813">Transport</keyword>
<feature type="domain" description="Major facilitator superfamily (MFS) profile" evidence="7">
    <location>
        <begin position="79"/>
        <end position="485"/>
    </location>
</feature>
<evidence type="ECO:0000259" key="7">
    <source>
        <dbReference type="PROSITE" id="PS50850"/>
    </source>
</evidence>
<dbReference type="AlphaFoldDB" id="A0AAD5KCD2"/>
<dbReference type="InterPro" id="IPR036259">
    <property type="entry name" value="MFS_trans_sf"/>
</dbReference>
<keyword evidence="5 6" id="KW-0472">Membrane</keyword>
<feature type="transmembrane region" description="Helical" evidence="6">
    <location>
        <begin position="373"/>
        <end position="393"/>
    </location>
</feature>
<keyword evidence="9" id="KW-1185">Reference proteome</keyword>
<keyword evidence="3 6" id="KW-0812">Transmembrane</keyword>
<comment type="caution">
    <text evidence="8">The sequence shown here is derived from an EMBL/GenBank/DDBJ whole genome shotgun (WGS) entry which is preliminary data.</text>
</comment>
<feature type="transmembrane region" description="Helical" evidence="6">
    <location>
        <begin position="75"/>
        <end position="92"/>
    </location>
</feature>
<comment type="subcellular location">
    <subcellularLocation>
        <location evidence="1">Membrane</location>
        <topology evidence="1">Multi-pass membrane protein</topology>
    </subcellularLocation>
</comment>
<organism evidence="8 9">
    <name type="scientific">Phascolomyces articulosus</name>
    <dbReference type="NCBI Taxonomy" id="60185"/>
    <lineage>
        <taxon>Eukaryota</taxon>
        <taxon>Fungi</taxon>
        <taxon>Fungi incertae sedis</taxon>
        <taxon>Mucoromycota</taxon>
        <taxon>Mucoromycotina</taxon>
        <taxon>Mucoromycetes</taxon>
        <taxon>Mucorales</taxon>
        <taxon>Lichtheimiaceae</taxon>
        <taxon>Phascolomyces</taxon>
    </lineage>
</organism>
<dbReference type="Proteomes" id="UP001209540">
    <property type="component" value="Unassembled WGS sequence"/>
</dbReference>
<dbReference type="GO" id="GO:0022857">
    <property type="term" value="F:transmembrane transporter activity"/>
    <property type="evidence" value="ECO:0007669"/>
    <property type="project" value="InterPro"/>
</dbReference>
<dbReference type="SUPFAM" id="SSF103473">
    <property type="entry name" value="MFS general substrate transporter"/>
    <property type="match status" value="1"/>
</dbReference>
<feature type="transmembrane region" description="Helical" evidence="6">
    <location>
        <begin position="238"/>
        <end position="260"/>
    </location>
</feature>
<feature type="transmembrane region" description="Helical" evidence="6">
    <location>
        <begin position="146"/>
        <end position="165"/>
    </location>
</feature>
<feature type="transmembrane region" description="Helical" evidence="6">
    <location>
        <begin position="308"/>
        <end position="333"/>
    </location>
</feature>
<feature type="transmembrane region" description="Helical" evidence="6">
    <location>
        <begin position="203"/>
        <end position="226"/>
    </location>
</feature>
<dbReference type="InterPro" id="IPR011701">
    <property type="entry name" value="MFS"/>
</dbReference>
<evidence type="ECO:0000256" key="3">
    <source>
        <dbReference type="ARBA" id="ARBA00022692"/>
    </source>
</evidence>
<name>A0AAD5KCD2_9FUNG</name>
<feature type="transmembrane region" description="Helical" evidence="6">
    <location>
        <begin position="399"/>
        <end position="418"/>
    </location>
</feature>
<evidence type="ECO:0000313" key="9">
    <source>
        <dbReference type="Proteomes" id="UP001209540"/>
    </source>
</evidence>
<gene>
    <name evidence="8" type="ORF">BDA99DRAFT_531449</name>
</gene>
<evidence type="ECO:0000256" key="6">
    <source>
        <dbReference type="SAM" id="Phobius"/>
    </source>
</evidence>
<keyword evidence="4 6" id="KW-1133">Transmembrane helix</keyword>
<reference evidence="8" key="2">
    <citation type="submission" date="2023-02" db="EMBL/GenBank/DDBJ databases">
        <authorList>
            <consortium name="DOE Joint Genome Institute"/>
            <person name="Mondo S.J."/>
            <person name="Chang Y."/>
            <person name="Wang Y."/>
            <person name="Ahrendt S."/>
            <person name="Andreopoulos W."/>
            <person name="Barry K."/>
            <person name="Beard J."/>
            <person name="Benny G.L."/>
            <person name="Blankenship S."/>
            <person name="Bonito G."/>
            <person name="Cuomo C."/>
            <person name="Desiro A."/>
            <person name="Gervers K.A."/>
            <person name="Hundley H."/>
            <person name="Kuo A."/>
            <person name="LaButti K."/>
            <person name="Lang B.F."/>
            <person name="Lipzen A."/>
            <person name="O'Donnell K."/>
            <person name="Pangilinan J."/>
            <person name="Reynolds N."/>
            <person name="Sandor L."/>
            <person name="Smith M.W."/>
            <person name="Tsang A."/>
            <person name="Grigoriev I.V."/>
            <person name="Stajich J.E."/>
            <person name="Spatafora J.W."/>
        </authorList>
    </citation>
    <scope>NUCLEOTIDE SEQUENCE</scope>
    <source>
        <strain evidence="8">RSA 2281</strain>
    </source>
</reference>
<dbReference type="InterPro" id="IPR020846">
    <property type="entry name" value="MFS_dom"/>
</dbReference>
<feature type="transmembrane region" description="Helical" evidence="6">
    <location>
        <begin position="430"/>
        <end position="447"/>
    </location>
</feature>
<evidence type="ECO:0000256" key="4">
    <source>
        <dbReference type="ARBA" id="ARBA00022989"/>
    </source>
</evidence>